<accession>A0A3Q3MZY5</accession>
<organism evidence="1 2">
    <name type="scientific">Labrus bergylta</name>
    <name type="common">ballan wrasse</name>
    <dbReference type="NCBI Taxonomy" id="56723"/>
    <lineage>
        <taxon>Eukaryota</taxon>
        <taxon>Metazoa</taxon>
        <taxon>Chordata</taxon>
        <taxon>Craniata</taxon>
        <taxon>Vertebrata</taxon>
        <taxon>Euteleostomi</taxon>
        <taxon>Actinopterygii</taxon>
        <taxon>Neopterygii</taxon>
        <taxon>Teleostei</taxon>
        <taxon>Neoteleostei</taxon>
        <taxon>Acanthomorphata</taxon>
        <taxon>Eupercaria</taxon>
        <taxon>Labriformes</taxon>
        <taxon>Labridae</taxon>
        <taxon>Labrus</taxon>
    </lineage>
</organism>
<reference evidence="1" key="2">
    <citation type="submission" date="2025-09" db="UniProtKB">
        <authorList>
            <consortium name="Ensembl"/>
        </authorList>
    </citation>
    <scope>IDENTIFICATION</scope>
</reference>
<evidence type="ECO:0000313" key="2">
    <source>
        <dbReference type="Proteomes" id="UP000261660"/>
    </source>
</evidence>
<protein>
    <submittedName>
        <fullName evidence="1">Uncharacterized protein</fullName>
    </submittedName>
</protein>
<dbReference type="GeneTree" id="ENSGT00940000176906"/>
<keyword evidence="2" id="KW-1185">Reference proteome</keyword>
<dbReference type="Proteomes" id="UP000261660">
    <property type="component" value="Unplaced"/>
</dbReference>
<proteinExistence type="predicted"/>
<dbReference type="InParanoid" id="A0A3Q3MZY5"/>
<reference evidence="1" key="1">
    <citation type="submission" date="2025-08" db="UniProtKB">
        <authorList>
            <consortium name="Ensembl"/>
        </authorList>
    </citation>
    <scope>IDENTIFICATION</scope>
</reference>
<dbReference type="AlphaFoldDB" id="A0A3Q3MZY5"/>
<evidence type="ECO:0000313" key="1">
    <source>
        <dbReference type="Ensembl" id="ENSLBEP00000027115.1"/>
    </source>
</evidence>
<sequence>MYSGPYCCLNHYIKVYSPTTNVVGKINCFFLSGKWFNERCEGPFEVVRSTGTAVQVKRSPNWYHLSHCVKVPTEEAPRSQNRDDDVWGSAVLSPKNKKQMSSCCSVKFCINITLLLCSREIAIGFTSLPGQPRGPG</sequence>
<dbReference type="Ensembl" id="ENSLBET00000028416.1">
    <property type="protein sequence ID" value="ENSLBEP00000027115.1"/>
    <property type="gene ID" value="ENSLBEG00000020598.1"/>
</dbReference>
<name>A0A3Q3MZY5_9LABR</name>
<dbReference type="Gene3D" id="2.30.30.850">
    <property type="match status" value="1"/>
</dbReference>